<dbReference type="RefSeq" id="WP_107520191.1">
    <property type="nucleotide sequence ID" value="NZ_PYZH01000033.1"/>
</dbReference>
<dbReference type="EMBL" id="PYZH01000033">
    <property type="protein sequence ID" value="PTF15150.1"/>
    <property type="molecule type" value="Genomic_DNA"/>
</dbReference>
<reference evidence="1 2" key="1">
    <citation type="journal article" date="2016" name="Front. Microbiol.">
        <title>Comprehensive Phylogenetic Analysis of Bovine Non-aureus Staphylococci Species Based on Whole-Genome Sequencing.</title>
        <authorList>
            <person name="Naushad S."/>
            <person name="Barkema H.W."/>
            <person name="Luby C."/>
            <person name="Condas L.A."/>
            <person name="Nobrega D.B."/>
            <person name="Carson D.A."/>
            <person name="De Buck J."/>
        </authorList>
    </citation>
    <scope>NUCLEOTIDE SEQUENCE [LARGE SCALE GENOMIC DNA]</scope>
    <source>
        <strain evidence="1 2">SNUC 4143</strain>
    </source>
</reference>
<protein>
    <submittedName>
        <fullName evidence="1">Phage head-tail adapter protein</fullName>
    </submittedName>
</protein>
<comment type="caution">
    <text evidence="1">The sequence shown here is derived from an EMBL/GenBank/DDBJ whole genome shotgun (WGS) entry which is preliminary data.</text>
</comment>
<name>A0A2T4L006_9STAP</name>
<proteinExistence type="predicted"/>
<gene>
    <name evidence="1" type="ORF">BUY48_06635</name>
</gene>
<organism evidence="1 2">
    <name type="scientific">Staphylococcus devriesei</name>
    <dbReference type="NCBI Taxonomy" id="586733"/>
    <lineage>
        <taxon>Bacteria</taxon>
        <taxon>Bacillati</taxon>
        <taxon>Bacillota</taxon>
        <taxon>Bacilli</taxon>
        <taxon>Bacillales</taxon>
        <taxon>Staphylococcaceae</taxon>
        <taxon>Staphylococcus</taxon>
    </lineage>
</organism>
<accession>A0A2T4L006</accession>
<sequence>MVQSRRDFVIGGEMRTPVIFYKAIPSDDFLPGETVDEEVYKCFANVYPPSQKDLDMTDKEASITMVTWYPMDKEITDDMYFEIALPRYKDQKFNIVETFDDTDYHRNLKVIGKIKQ</sequence>
<dbReference type="Proteomes" id="UP000243350">
    <property type="component" value="Unassembled WGS sequence"/>
</dbReference>
<evidence type="ECO:0000313" key="2">
    <source>
        <dbReference type="Proteomes" id="UP000243350"/>
    </source>
</evidence>
<dbReference type="AlphaFoldDB" id="A0A2T4L006"/>
<evidence type="ECO:0000313" key="1">
    <source>
        <dbReference type="EMBL" id="PTF15150.1"/>
    </source>
</evidence>